<proteinExistence type="predicted"/>
<organism evidence="2 3">
    <name type="scientific">Stutzerimonas tarimensis</name>
    <dbReference type="NCBI Taxonomy" id="1507735"/>
    <lineage>
        <taxon>Bacteria</taxon>
        <taxon>Pseudomonadati</taxon>
        <taxon>Pseudomonadota</taxon>
        <taxon>Gammaproteobacteria</taxon>
        <taxon>Pseudomonadales</taxon>
        <taxon>Pseudomonadaceae</taxon>
        <taxon>Stutzerimonas</taxon>
    </lineage>
</organism>
<protein>
    <submittedName>
        <fullName evidence="2">Uncharacterized protein</fullName>
    </submittedName>
</protein>
<keyword evidence="3" id="KW-1185">Reference proteome</keyword>
<evidence type="ECO:0000256" key="1">
    <source>
        <dbReference type="SAM" id="MobiDB-lite"/>
    </source>
</evidence>
<accession>A0ABV7T3J8</accession>
<sequence>MNALQMLLCALVTIGTVGAGVYLDLRVAERDRAARVTDYSDPDTLMPNKLLRKEAQANKGGSGKV</sequence>
<dbReference type="RefSeq" id="WP_386362935.1">
    <property type="nucleotide sequence ID" value="NZ_JBHRXZ010000017.1"/>
</dbReference>
<reference evidence="3" key="1">
    <citation type="journal article" date="2019" name="Int. J. Syst. Evol. Microbiol.">
        <title>The Global Catalogue of Microorganisms (GCM) 10K type strain sequencing project: providing services to taxonomists for standard genome sequencing and annotation.</title>
        <authorList>
            <consortium name="The Broad Institute Genomics Platform"/>
            <consortium name="The Broad Institute Genome Sequencing Center for Infectious Disease"/>
            <person name="Wu L."/>
            <person name="Ma J."/>
        </authorList>
    </citation>
    <scope>NUCLEOTIDE SEQUENCE [LARGE SCALE GENOMIC DNA]</scope>
    <source>
        <strain evidence="3">KCTC 42447</strain>
    </source>
</reference>
<dbReference type="Proteomes" id="UP001595630">
    <property type="component" value="Unassembled WGS sequence"/>
</dbReference>
<evidence type="ECO:0000313" key="3">
    <source>
        <dbReference type="Proteomes" id="UP001595630"/>
    </source>
</evidence>
<name>A0ABV7T3J8_9GAMM</name>
<evidence type="ECO:0000313" key="2">
    <source>
        <dbReference type="EMBL" id="MFC3607561.1"/>
    </source>
</evidence>
<comment type="caution">
    <text evidence="2">The sequence shown here is derived from an EMBL/GenBank/DDBJ whole genome shotgun (WGS) entry which is preliminary data.</text>
</comment>
<feature type="region of interest" description="Disordered" evidence="1">
    <location>
        <begin position="45"/>
        <end position="65"/>
    </location>
</feature>
<dbReference type="EMBL" id="JBHRXZ010000017">
    <property type="protein sequence ID" value="MFC3607561.1"/>
    <property type="molecule type" value="Genomic_DNA"/>
</dbReference>
<gene>
    <name evidence="2" type="ORF">ACFOMF_07215</name>
</gene>